<dbReference type="Gene3D" id="1.10.287.2210">
    <property type="match status" value="1"/>
</dbReference>
<dbReference type="GO" id="GO:0006281">
    <property type="term" value="P:DNA repair"/>
    <property type="evidence" value="ECO:0007669"/>
    <property type="project" value="UniProtKB-KW"/>
</dbReference>
<accession>G0VD29</accession>
<dbReference type="Proteomes" id="UP000001640">
    <property type="component" value="Chromosome 3"/>
</dbReference>
<dbReference type="GO" id="GO:0034515">
    <property type="term" value="C:proteasome storage granule"/>
    <property type="evidence" value="ECO:0007669"/>
    <property type="project" value="EnsemblFungi"/>
</dbReference>
<evidence type="ECO:0000256" key="5">
    <source>
        <dbReference type="ARBA" id="ARBA00022737"/>
    </source>
</evidence>
<dbReference type="InParanoid" id="G0VD29"/>
<dbReference type="GO" id="GO:0070628">
    <property type="term" value="F:proteasome binding"/>
    <property type="evidence" value="ECO:0007669"/>
    <property type="project" value="EnsemblFungi"/>
</dbReference>
<dbReference type="GO" id="GO:1990236">
    <property type="term" value="P:proteasome core complex import into nucleus"/>
    <property type="evidence" value="ECO:0007669"/>
    <property type="project" value="EnsemblFungi"/>
</dbReference>
<dbReference type="GO" id="GO:0043248">
    <property type="term" value="P:proteasome assembly"/>
    <property type="evidence" value="ECO:0007669"/>
    <property type="project" value="EnsemblFungi"/>
</dbReference>
<dbReference type="GO" id="GO:0016504">
    <property type="term" value="F:peptidase activator activity"/>
    <property type="evidence" value="ECO:0007669"/>
    <property type="project" value="EnsemblFungi"/>
</dbReference>
<dbReference type="EMBL" id="HE576754">
    <property type="protein sequence ID" value="CCC69391.1"/>
    <property type="molecule type" value="Genomic_DNA"/>
</dbReference>
<evidence type="ECO:0000256" key="6">
    <source>
        <dbReference type="ARBA" id="ARBA00022763"/>
    </source>
</evidence>
<evidence type="ECO:0008006" key="16">
    <source>
        <dbReference type="Google" id="ProtNLM"/>
    </source>
</evidence>
<dbReference type="GO" id="GO:0061136">
    <property type="term" value="P:regulation of proteasomal protein catabolic process"/>
    <property type="evidence" value="ECO:0007669"/>
    <property type="project" value="EnsemblFungi"/>
</dbReference>
<dbReference type="HOGENOM" id="CLU_000772_0_0_1"/>
<comment type="subcellular location">
    <subcellularLocation>
        <location evidence="2">Cytoplasm</location>
    </subcellularLocation>
    <subcellularLocation>
        <location evidence="1">Nucleus</location>
    </subcellularLocation>
</comment>
<gene>
    <name evidence="14" type="primary">NCAS0C04010</name>
    <name evidence="14" type="ordered locus">NCAS_0C04010</name>
</gene>
<dbReference type="InterPro" id="IPR021843">
    <property type="entry name" value="PSME4_C"/>
</dbReference>
<evidence type="ECO:0000256" key="9">
    <source>
        <dbReference type="SAM" id="MobiDB-lite"/>
    </source>
</evidence>
<dbReference type="Pfam" id="PF16507">
    <property type="entry name" value="HEAT_PSME4_mid"/>
    <property type="match status" value="1"/>
</dbReference>
<evidence type="ECO:0000256" key="3">
    <source>
        <dbReference type="ARBA" id="ARBA00005739"/>
    </source>
</evidence>
<evidence type="ECO:0000256" key="2">
    <source>
        <dbReference type="ARBA" id="ARBA00004496"/>
    </source>
</evidence>
<organism evidence="14 15">
    <name type="scientific">Naumovozyma castellii</name>
    <name type="common">Yeast</name>
    <name type="synonym">Saccharomyces castellii</name>
    <dbReference type="NCBI Taxonomy" id="27288"/>
    <lineage>
        <taxon>Eukaryota</taxon>
        <taxon>Fungi</taxon>
        <taxon>Dikarya</taxon>
        <taxon>Ascomycota</taxon>
        <taxon>Saccharomycotina</taxon>
        <taxon>Saccharomycetes</taxon>
        <taxon>Saccharomycetales</taxon>
        <taxon>Saccharomycetaceae</taxon>
        <taxon>Naumovozyma</taxon>
    </lineage>
</organism>
<keyword evidence="4" id="KW-0963">Cytoplasm</keyword>
<protein>
    <recommendedName>
        <fullName evidence="16">Proteasome activator BLM10</fullName>
    </recommendedName>
</protein>
<dbReference type="InterPro" id="IPR032372">
    <property type="entry name" value="Blm10_N"/>
</dbReference>
<comment type="similarity">
    <text evidence="3">Belongs to the BLM10 family.</text>
</comment>
<proteinExistence type="inferred from homology"/>
<dbReference type="GO" id="GO:0010499">
    <property type="term" value="P:proteasomal ubiquitin-independent protein catabolic process"/>
    <property type="evidence" value="ECO:0007669"/>
    <property type="project" value="EnsemblFungi"/>
</dbReference>
<dbReference type="GO" id="GO:0005829">
    <property type="term" value="C:cytosol"/>
    <property type="evidence" value="ECO:0007669"/>
    <property type="project" value="TreeGrafter"/>
</dbReference>
<dbReference type="RefSeq" id="XP_003675755.1">
    <property type="nucleotide sequence ID" value="XM_003675707.1"/>
</dbReference>
<dbReference type="GO" id="GO:0005634">
    <property type="term" value="C:nucleus"/>
    <property type="evidence" value="ECO:0007669"/>
    <property type="project" value="EnsemblFungi"/>
</dbReference>
<dbReference type="STRING" id="1064592.G0VD29"/>
<dbReference type="PANTHER" id="PTHR32170">
    <property type="entry name" value="PROTEASOME ACTIVATOR COMPLEX SUBUNIT 4"/>
    <property type="match status" value="1"/>
</dbReference>
<keyword evidence="5" id="KW-0677">Repeat</keyword>
<evidence type="ECO:0000259" key="12">
    <source>
        <dbReference type="Pfam" id="PF16547"/>
    </source>
</evidence>
<dbReference type="GeneID" id="96902972"/>
<reference evidence="14 15" key="1">
    <citation type="journal article" date="2011" name="Proc. Natl. Acad. Sci. U.S.A.">
        <title>Evolutionary erosion of yeast sex chromosomes by mating-type switching accidents.</title>
        <authorList>
            <person name="Gordon J.L."/>
            <person name="Armisen D."/>
            <person name="Proux-Wera E."/>
            <person name="Oheigeartaigh S.S."/>
            <person name="Byrne K.P."/>
            <person name="Wolfe K.H."/>
        </authorList>
    </citation>
    <scope>NUCLEOTIDE SEQUENCE [LARGE SCALE GENOMIC DNA]</scope>
    <source>
        <strain evidence="15">ATCC 76901 / BCRC 22586 / CBS 4309 / NBRC 1992 / NRRL Y-12630</strain>
    </source>
</reference>
<feature type="region of interest" description="Disordered" evidence="9">
    <location>
        <begin position="23"/>
        <end position="42"/>
    </location>
</feature>
<dbReference type="OrthoDB" id="17907at2759"/>
<dbReference type="InterPro" id="IPR032430">
    <property type="entry name" value="Blm10_mid"/>
</dbReference>
<feature type="domain" description="Proteasome activator Blm10 N-terminal" evidence="12">
    <location>
        <begin position="75"/>
        <end position="154"/>
    </location>
</feature>
<dbReference type="Pfam" id="PF11919">
    <property type="entry name" value="PSME4_C"/>
    <property type="match status" value="1"/>
</dbReference>
<evidence type="ECO:0000259" key="10">
    <source>
        <dbReference type="Pfam" id="PF11919"/>
    </source>
</evidence>
<feature type="domain" description="Proteasome activator Blm10 middle HEAT repeats region" evidence="11">
    <location>
        <begin position="493"/>
        <end position="1012"/>
    </location>
</feature>
<evidence type="ECO:0000259" key="13">
    <source>
        <dbReference type="Pfam" id="PF23096"/>
    </source>
</evidence>
<evidence type="ECO:0000313" key="15">
    <source>
        <dbReference type="Proteomes" id="UP000001640"/>
    </source>
</evidence>
<name>G0VD29_NAUCA</name>
<dbReference type="Pfam" id="PF16547">
    <property type="entry name" value="BLM10_N"/>
    <property type="match status" value="1"/>
</dbReference>
<keyword evidence="6" id="KW-0227">DNA damage</keyword>
<evidence type="ECO:0000256" key="8">
    <source>
        <dbReference type="ARBA" id="ARBA00023242"/>
    </source>
</evidence>
<dbReference type="Pfam" id="PF23096">
    <property type="entry name" value="HEAT_PSME4"/>
    <property type="match status" value="1"/>
</dbReference>
<dbReference type="KEGG" id="ncs:NCAS_0C04010"/>
<dbReference type="SUPFAM" id="SSF48371">
    <property type="entry name" value="ARM repeat"/>
    <property type="match status" value="2"/>
</dbReference>
<dbReference type="InterPro" id="IPR035309">
    <property type="entry name" value="PSME4"/>
</dbReference>
<evidence type="ECO:0000256" key="1">
    <source>
        <dbReference type="ARBA" id="ARBA00004123"/>
    </source>
</evidence>
<evidence type="ECO:0000256" key="7">
    <source>
        <dbReference type="ARBA" id="ARBA00023204"/>
    </source>
</evidence>
<feature type="domain" description="Proteasome activator complex subunit 4-like HEAT repeat-like" evidence="13">
    <location>
        <begin position="1537"/>
        <end position="1750"/>
    </location>
</feature>
<evidence type="ECO:0000259" key="11">
    <source>
        <dbReference type="Pfam" id="PF16507"/>
    </source>
</evidence>
<dbReference type="eggNOG" id="KOG1851">
    <property type="taxonomic scope" value="Eukaryota"/>
</dbReference>
<dbReference type="OMA" id="ECTQLVP"/>
<dbReference type="InterPro" id="IPR055455">
    <property type="entry name" value="HEAT_PSME4"/>
</dbReference>
<evidence type="ECO:0000256" key="4">
    <source>
        <dbReference type="ARBA" id="ARBA00022490"/>
    </source>
</evidence>
<keyword evidence="8" id="KW-0539">Nucleus</keyword>
<keyword evidence="15" id="KW-1185">Reference proteome</keyword>
<feature type="domain" description="Proteasome activator complex subunit 4 C-terminal" evidence="10">
    <location>
        <begin position="2037"/>
        <end position="2124"/>
    </location>
</feature>
<keyword evidence="7" id="KW-0234">DNA repair</keyword>
<sequence length="2124" mass="244842">MTDNNIQAPIPLKNKTVTQLKNLESSRKRPLSSSGGASVKRNLTSPVQQLTELRARSITPTLLAEKLLNGLSSEDIINRRLKYYNLDYPEDEETYYNVVFEKSSKWFSRDVKPDFQPERHLPYKTETPREQARYLCHVLVNLHIAISSLDIQGLLSITSKDLSELQNEIDDLALNTDLFRLSNEVDTDVIELHDGDKLEDLDVPEAGETGKITAKSSSIINVNHWTNELRNCLSFDVPLTVRKSLTVVYYYLSLVKGQDTMREMHVEMFERLVDPDMEGTNFTELLRESGLILDHKVLFDFIIQFLPYPDSDYVRYDLSSKEDLQLFRLLLKLAHMSRPFFDDTDQSILTDSMEYILSNMSPSTTATILPFLTSFVPLHFHKDAKITDYFPFCFSLWSFVIANVAVDTHLYDFVGEVSEDVHRRLMNSKKDTIENLVTFGKFGIFSSDQITFLFNRIQGHLRSNGQIHSYTRTVKPLVYALNGSNNELYFEKLKDLVQSLDTFVHPSNQGFWTKTIAKFIHSFIKMYHGRKLEEEEAQKNGLQSKIFLTPDCTSRIVKLFLNLILIGVQNKSNDVANYYIACLTYLLDLSPSNSYLIFDKILVEVYDTLAGEYINSRHRVISSLKQFTRAIRFMVSQKLYRIHITNILSMLIDKIDLNDAVLTSNVFNSIVTIATFVPFTNLITDGEYLTFESTTIPFIQEHFAYLKMGNTSNDFPTDSKVLESAFRASTTLFQNIIKIYVDKLFPFVDVELDGELITKMNQTTYLIQEAMDDKMFSYYSDIFQRRFWDNDVFKEKEPNYELVTMPLAAIVRRDNSISSTLVKTLIYNVKEQIKRGAGSIRSSSEIQQRDVKLVLYLTTFNDIVRQAHEAVLLYSEDVLEFLKYLYENVSNPPLDVITSIIPHSILSTLTTTELVDYRLFSRNSDIPGDEKWGGLQFDTRKYQQENMEFDWHLPTPKEVTLAIQFFETLTDFCISHIEKIMQEPHLTTAVSDNIRKYVLVLTHCLSGSSLLIDPSFNKNKTTSPENISYRDKLTLLKNIRENNCDNNEFDIDIEQIRSDANETTLEFGEDEHEIELENGYDVADNKNELPNDEYDIDDLAASEVPSGVSTPVSGFIGASSMNSSIVFRDMDIYTCNYYFGNIPEEKLSHPDYLRIHKDRAVIGSFFLRLYNYISEKYEHNTIVFQIMLHALKVWFTDIGKETVFDDDPDARIDIDFIENIQSLNHREDSFTRTCLAVRLGDLHQNRILLRSTNRYPSKLEIKLLHVIIDMALSVYGDVHESAEGTLAHCMKQVIGSYSIIMKRIISALKDSLEKRDYMKILPIMKVLMVKKINRKIMSDYKNLQPLVLLLLDCCKVDDLKISLYADNILSDIVSELKIPSSVCIYDDRLLSELASPDASIDLQIKAVKLAKNRKRQYYLSLLSDLQNKLLELLNEEGDVSWKIPIFIIGFISKLQSNLEFKTDKNVVDTILIQTKSKHPKMVQLALKSFLSITNKLLSLSDYKYDISKAFRNDFDPNFIEEIKTDDAQFQQLFEKEMNNFDSPTFFIDSRPSVGWLCWGKSMKVVKSMQFEVNLKDDDKMLLSDMGRYISLDWLKNICSDLIHANETRGIFRSSNVSLFNFVLLLISKGFSELKLSDILGLCEELYKRDDKSSMIMSIEIFGSLICSSKYMSKDELKERDNFIDDFLPDCLNHELNNDAFDIWSTLCWWLPTIVDIRRCKPFYTHFSTIENLLDTNSDAATQQSFRVLMLRCVLMGLEYRSPDMTNVMATILFTHPYDQVRSSIAKLFSSLLQRYSGAALASVEEFLKSNADEYDGLGYPIKRVSPVLDKMIRDCFDSMRRDAAQVFELTPQEIMKTDFYYKASTMFYILKEMIKGPNKVLLVPYLVDYLIPFFMVLSTQRDLCKLSGFDPSLLCKSLAYLPMRKSQVSEVVKLVCDSKLFTSHQLQLQLSFVQCFLSTQLLQLTEGEKSQIFNYVVENLFNETFVEVRVAAAKVLSDIIHNSGDDGMIFKDLINKFDKQISNHTWDQKRKLSKTDVKIHGSVLGLGAIISAFPYCFPLPQWIPKQLSILSSWARTSGMTGVAAKDTISQFKKVRTDTWKFDREVFTSEELEDLEGVLWKSYYA</sequence>
<dbReference type="FunCoup" id="G0VD29">
    <property type="interactions" value="384"/>
</dbReference>
<feature type="compositionally biased region" description="Polar residues" evidence="9">
    <location>
        <begin position="31"/>
        <end position="42"/>
    </location>
</feature>
<evidence type="ECO:0000313" key="14">
    <source>
        <dbReference type="EMBL" id="CCC69391.1"/>
    </source>
</evidence>
<dbReference type="InterPro" id="IPR016024">
    <property type="entry name" value="ARM-type_fold"/>
</dbReference>
<reference key="2">
    <citation type="submission" date="2011-08" db="EMBL/GenBank/DDBJ databases">
        <title>Genome sequence of Naumovozyma castellii.</title>
        <authorList>
            <person name="Gordon J.L."/>
            <person name="Armisen D."/>
            <person name="Proux-Wera E."/>
            <person name="OhEigeartaigh S.S."/>
            <person name="Byrne K.P."/>
            <person name="Wolfe K.H."/>
        </authorList>
    </citation>
    <scope>NUCLEOTIDE SEQUENCE</scope>
    <source>
        <strain>Type strain:CBS 4309</strain>
    </source>
</reference>
<dbReference type="PANTHER" id="PTHR32170:SF3">
    <property type="entry name" value="PROTEASOME ACTIVATOR COMPLEX SUBUNIT 4"/>
    <property type="match status" value="1"/>
</dbReference>
<dbReference type="GO" id="GO:1902906">
    <property type="term" value="P:proteasome storage granule assembly"/>
    <property type="evidence" value="ECO:0007669"/>
    <property type="project" value="EnsemblFungi"/>
</dbReference>